<evidence type="ECO:0000256" key="1">
    <source>
        <dbReference type="ARBA" id="ARBA00006068"/>
    </source>
</evidence>
<keyword evidence="6" id="KW-1185">Reference proteome</keyword>
<feature type="transmembrane region" description="Helical" evidence="3">
    <location>
        <begin position="24"/>
        <end position="43"/>
    </location>
</feature>
<dbReference type="PANTHER" id="PTHR33392:SF6">
    <property type="entry name" value="POLYISOPRENYL-TEICHOIC ACID--PEPTIDOGLYCAN TEICHOIC ACID TRANSFERASE TAGU"/>
    <property type="match status" value="1"/>
</dbReference>
<feature type="transmembrane region" description="Helical" evidence="3">
    <location>
        <begin position="84"/>
        <end position="103"/>
    </location>
</feature>
<name>A0A2U1TEZ7_9MICO</name>
<dbReference type="InterPro" id="IPR004474">
    <property type="entry name" value="LytR_CpsA_psr"/>
</dbReference>
<dbReference type="EMBL" id="QEFB01000004">
    <property type="protein sequence ID" value="PWC07477.1"/>
    <property type="molecule type" value="Genomic_DNA"/>
</dbReference>
<feature type="domain" description="Cell envelope-related transcriptional attenuator" evidence="4">
    <location>
        <begin position="188"/>
        <end position="369"/>
    </location>
</feature>
<organism evidence="5 6">
    <name type="scientific">Mycetocola zhujimingii</name>
    <dbReference type="NCBI Taxonomy" id="2079792"/>
    <lineage>
        <taxon>Bacteria</taxon>
        <taxon>Bacillati</taxon>
        <taxon>Actinomycetota</taxon>
        <taxon>Actinomycetes</taxon>
        <taxon>Micrococcales</taxon>
        <taxon>Microbacteriaceae</taxon>
        <taxon>Mycetocola</taxon>
    </lineage>
</organism>
<feature type="region of interest" description="Disordered" evidence="2">
    <location>
        <begin position="440"/>
        <end position="459"/>
    </location>
</feature>
<protein>
    <submittedName>
        <fullName evidence="5">LytR family transcriptional regulator</fullName>
    </submittedName>
</protein>
<dbReference type="InterPro" id="IPR050922">
    <property type="entry name" value="LytR/CpsA/Psr_CW_biosynth"/>
</dbReference>
<dbReference type="Pfam" id="PF03816">
    <property type="entry name" value="LytR_cpsA_psr"/>
    <property type="match status" value="1"/>
</dbReference>
<evidence type="ECO:0000256" key="3">
    <source>
        <dbReference type="SAM" id="Phobius"/>
    </source>
</evidence>
<keyword evidence="3" id="KW-0472">Membrane</keyword>
<evidence type="ECO:0000313" key="5">
    <source>
        <dbReference type="EMBL" id="PWC07477.1"/>
    </source>
</evidence>
<dbReference type="Gene3D" id="3.40.630.190">
    <property type="entry name" value="LCP protein"/>
    <property type="match status" value="1"/>
</dbReference>
<dbReference type="Proteomes" id="UP000244962">
    <property type="component" value="Unassembled WGS sequence"/>
</dbReference>
<proteinExistence type="inferred from homology"/>
<evidence type="ECO:0000313" key="6">
    <source>
        <dbReference type="Proteomes" id="UP000244962"/>
    </source>
</evidence>
<reference evidence="6" key="1">
    <citation type="submission" date="2018-04" db="EMBL/GenBank/DDBJ databases">
        <authorList>
            <person name="Liu S."/>
            <person name="Wang Z."/>
            <person name="Li J."/>
        </authorList>
    </citation>
    <scope>NUCLEOTIDE SEQUENCE [LARGE SCALE GENOMIC DNA]</scope>
    <source>
        <strain evidence="6">622</strain>
    </source>
</reference>
<gene>
    <name evidence="5" type="ORF">DF223_05345</name>
</gene>
<keyword evidence="3" id="KW-0812">Transmembrane</keyword>
<dbReference type="RefSeq" id="WP_108962462.1">
    <property type="nucleotide sequence ID" value="NZ_QEFB01000004.1"/>
</dbReference>
<evidence type="ECO:0000259" key="4">
    <source>
        <dbReference type="Pfam" id="PF03816"/>
    </source>
</evidence>
<dbReference type="PANTHER" id="PTHR33392">
    <property type="entry name" value="POLYISOPRENYL-TEICHOIC ACID--PEPTIDOGLYCAN TEICHOIC ACID TRANSFERASE TAGU"/>
    <property type="match status" value="1"/>
</dbReference>
<dbReference type="NCBIfam" id="TIGR00350">
    <property type="entry name" value="lytR_cpsA_psr"/>
    <property type="match status" value="1"/>
</dbReference>
<comment type="caution">
    <text evidence="5">The sequence shown here is derived from an EMBL/GenBank/DDBJ whole genome shotgun (WGS) entry which is preliminary data.</text>
</comment>
<feature type="transmembrane region" description="Helical" evidence="3">
    <location>
        <begin position="50"/>
        <end position="72"/>
    </location>
</feature>
<sequence length="459" mass="49827">MSVYPASPIRYPDIGAPALMTRRAWWLVVLNFLIPGAPQVLAGNRKLGRIGLAATLTLWLIVAVVIVAYSLWRTATLSIVTNSFALTGAQALLVGYAALWFVLTIDTLRLVRLVRARPGSRFWIAAFTVILLVASVGTATAGAYYAGVARGTLSSIFGTGAASVPPVDGRYNILLLGGDAGPDREGLRPDSLSVVSIDADTGRVTMIGLPRDMRKVRFSADSPMAKLYPNGYRNCDVSVCKLNSVYTEAELRHDDLYPDATSTGSTPGIEATKEAAEGITGLTIQYYALIDMQGFSDLIDALGGVEITVKERLPIGGDENLVGVEEWIEPGTQRLDGFHAQWYARSRHSSDDFDRMQRQRELQTAILQQFTPVNVLTKFQAIAQAGTQVVKTDVPQDMLGYFTNLAMKSKEQPVTSVELTPANGIDQDDPDFEEIRALIRADLSPPEPTETEPTETGSN</sequence>
<evidence type="ECO:0000256" key="2">
    <source>
        <dbReference type="SAM" id="MobiDB-lite"/>
    </source>
</evidence>
<accession>A0A2U1TEZ7</accession>
<feature type="transmembrane region" description="Helical" evidence="3">
    <location>
        <begin position="123"/>
        <end position="146"/>
    </location>
</feature>
<keyword evidence="3" id="KW-1133">Transmembrane helix</keyword>
<comment type="similarity">
    <text evidence="1">Belongs to the LytR/CpsA/Psr (LCP) family.</text>
</comment>
<dbReference type="AlphaFoldDB" id="A0A2U1TEZ7"/>